<sequence>MRCVPQWGPIELARDPALQTELRDKLLVSGDPSWEELTGQGFLLDVFACEIMRMHLPLPEIERMAALLLLSAPLETAAGARLVAVFVCKGQWVKLPIECADEFGARTRRCCAPRWRDDGCSVGAHRTRELQGYRRLLTFSNGPHICHGKSFLHLARSLAPLTTACSSHPPARSLARAPNPHPIACPSLALAG</sequence>
<reference evidence="1" key="1">
    <citation type="submission" date="2023-03" db="EMBL/GenBank/DDBJ databases">
        <title>Massive genome expansion in bonnet fungi (Mycena s.s.) driven by repeated elements and novel gene families across ecological guilds.</title>
        <authorList>
            <consortium name="Lawrence Berkeley National Laboratory"/>
            <person name="Harder C.B."/>
            <person name="Miyauchi S."/>
            <person name="Viragh M."/>
            <person name="Kuo A."/>
            <person name="Thoen E."/>
            <person name="Andreopoulos B."/>
            <person name="Lu D."/>
            <person name="Skrede I."/>
            <person name="Drula E."/>
            <person name="Henrissat B."/>
            <person name="Morin E."/>
            <person name="Kohler A."/>
            <person name="Barry K."/>
            <person name="LaButti K."/>
            <person name="Morin E."/>
            <person name="Salamov A."/>
            <person name="Lipzen A."/>
            <person name="Mereny Z."/>
            <person name="Hegedus B."/>
            <person name="Baldrian P."/>
            <person name="Stursova M."/>
            <person name="Weitz H."/>
            <person name="Taylor A."/>
            <person name="Grigoriev I.V."/>
            <person name="Nagy L.G."/>
            <person name="Martin F."/>
            <person name="Kauserud H."/>
        </authorList>
    </citation>
    <scope>NUCLEOTIDE SEQUENCE</scope>
    <source>
        <strain evidence="1">9144</strain>
    </source>
</reference>
<comment type="caution">
    <text evidence="1">The sequence shown here is derived from an EMBL/GenBank/DDBJ whole genome shotgun (WGS) entry which is preliminary data.</text>
</comment>
<dbReference type="EMBL" id="JARJCW010000180">
    <property type="protein sequence ID" value="KAJ7189356.1"/>
    <property type="molecule type" value="Genomic_DNA"/>
</dbReference>
<dbReference type="Gene3D" id="1.10.630.10">
    <property type="entry name" value="Cytochrome P450"/>
    <property type="match status" value="1"/>
</dbReference>
<dbReference type="Proteomes" id="UP001219525">
    <property type="component" value="Unassembled WGS sequence"/>
</dbReference>
<evidence type="ECO:0008006" key="3">
    <source>
        <dbReference type="Google" id="ProtNLM"/>
    </source>
</evidence>
<dbReference type="AlphaFoldDB" id="A0AAD6UKW4"/>
<name>A0AAD6UKW4_9AGAR</name>
<evidence type="ECO:0000313" key="2">
    <source>
        <dbReference type="Proteomes" id="UP001219525"/>
    </source>
</evidence>
<keyword evidence="2" id="KW-1185">Reference proteome</keyword>
<dbReference type="GO" id="GO:0020037">
    <property type="term" value="F:heme binding"/>
    <property type="evidence" value="ECO:0007669"/>
    <property type="project" value="InterPro"/>
</dbReference>
<organism evidence="1 2">
    <name type="scientific">Mycena pura</name>
    <dbReference type="NCBI Taxonomy" id="153505"/>
    <lineage>
        <taxon>Eukaryota</taxon>
        <taxon>Fungi</taxon>
        <taxon>Dikarya</taxon>
        <taxon>Basidiomycota</taxon>
        <taxon>Agaricomycotina</taxon>
        <taxon>Agaricomycetes</taxon>
        <taxon>Agaricomycetidae</taxon>
        <taxon>Agaricales</taxon>
        <taxon>Marasmiineae</taxon>
        <taxon>Mycenaceae</taxon>
        <taxon>Mycena</taxon>
    </lineage>
</organism>
<dbReference type="InterPro" id="IPR036396">
    <property type="entry name" value="Cyt_P450_sf"/>
</dbReference>
<accession>A0AAD6UKW4</accession>
<dbReference type="GO" id="GO:0004497">
    <property type="term" value="F:monooxygenase activity"/>
    <property type="evidence" value="ECO:0007669"/>
    <property type="project" value="InterPro"/>
</dbReference>
<protein>
    <recommendedName>
        <fullName evidence="3">Cytochrome P450</fullName>
    </recommendedName>
</protein>
<gene>
    <name evidence="1" type="ORF">GGX14DRAFT_610233</name>
</gene>
<dbReference type="GO" id="GO:0016705">
    <property type="term" value="F:oxidoreductase activity, acting on paired donors, with incorporation or reduction of molecular oxygen"/>
    <property type="evidence" value="ECO:0007669"/>
    <property type="project" value="InterPro"/>
</dbReference>
<dbReference type="SUPFAM" id="SSF48264">
    <property type="entry name" value="Cytochrome P450"/>
    <property type="match status" value="1"/>
</dbReference>
<dbReference type="GO" id="GO:0005506">
    <property type="term" value="F:iron ion binding"/>
    <property type="evidence" value="ECO:0007669"/>
    <property type="project" value="InterPro"/>
</dbReference>
<proteinExistence type="predicted"/>
<evidence type="ECO:0000313" key="1">
    <source>
        <dbReference type="EMBL" id="KAJ7189356.1"/>
    </source>
</evidence>